<reference evidence="2 3" key="1">
    <citation type="submission" date="2017-08" db="EMBL/GenBank/DDBJ databases">
        <title>Mesorhizobium wenxinae sp. nov., a novel rhizobial species isolated from root nodules of chickpea (Cicer arietinum L.).</title>
        <authorList>
            <person name="Zhang J."/>
        </authorList>
    </citation>
    <scope>NUCLEOTIDE SEQUENCE [LARGE SCALE GENOMIC DNA]</scope>
    <source>
        <strain evidence="2 3">SDW018</strain>
    </source>
</reference>
<protein>
    <recommendedName>
        <fullName evidence="4">Rad50/SbcC-type AAA domain-containing protein</fullName>
    </recommendedName>
</protein>
<dbReference type="AlphaFoldDB" id="A0A271L8R4"/>
<evidence type="ECO:0000256" key="1">
    <source>
        <dbReference type="SAM" id="MobiDB-lite"/>
    </source>
</evidence>
<name>A0A271L8R4_9HYPH</name>
<proteinExistence type="predicted"/>
<evidence type="ECO:0008006" key="4">
    <source>
        <dbReference type="Google" id="ProtNLM"/>
    </source>
</evidence>
<gene>
    <name evidence="2" type="ORF">CIT26_35325</name>
</gene>
<dbReference type="Proteomes" id="UP000216442">
    <property type="component" value="Unassembled WGS sequence"/>
</dbReference>
<evidence type="ECO:0000313" key="3">
    <source>
        <dbReference type="Proteomes" id="UP000216442"/>
    </source>
</evidence>
<comment type="caution">
    <text evidence="2">The sequence shown here is derived from an EMBL/GenBank/DDBJ whole genome shotgun (WGS) entry which is preliminary data.</text>
</comment>
<organism evidence="2 3">
    <name type="scientific">Mesorhizobium temperatum</name>
    <dbReference type="NCBI Taxonomy" id="241416"/>
    <lineage>
        <taxon>Bacteria</taxon>
        <taxon>Pseudomonadati</taxon>
        <taxon>Pseudomonadota</taxon>
        <taxon>Alphaproteobacteria</taxon>
        <taxon>Hyphomicrobiales</taxon>
        <taxon>Phyllobacteriaceae</taxon>
        <taxon>Mesorhizobium</taxon>
    </lineage>
</organism>
<sequence length="614" mass="68672">MLRVRSIRLTGKGVGDAVVEFHDKANILAGDSDTGKSYLVHLLDYVFGADELNKRIDEAEPYAQLFVEFENTEGKFITLERHLSGGNLMLHSGKFADREEDKGEIIAPKRSGTSKAKDVTEVLFNFAGIAEARLRRNEAGNTNRLTIRTLLPLFLVDEVSMIDERSPVLGRGGFDTTPRKRAFAYLLTGKDDEGIIAREKKEIVNAKLTAQLSLISDLLKPIEQRIQKRPSDEADEGIEKVDEAISSLSRSLSEHSTERKELEEQRRTAFTSAQRAESQVVAIDELIKQYGLLDERYRTDLERLDFIAEGAYFFDGLQEVRCPLCDQLMSPGHVHKASEQSTAIYLAARAEAAKILAHRQDLKETIETVTQLRETRVGEQTDAQNEIRRADTRIGTILAPTVQDGSSRLDRLVARRVQLEAMQNDDTQATYLRQLREQIETATGGEAGASTQKWEALPSAALLKFSREVEAVLKEWNWEGEGRVEFDEAAFDIKVDGQARQSHGKGVRAILYAAFVIALLRYCQDNGRPHLGTVIIDSPLTSYKKKGKAVSEDERINAGIEAAFWESLRNVKSGIQIIVIENKEPPPDVAHAVHYERFAGKEAEPGERVGFIPQ</sequence>
<keyword evidence="3" id="KW-1185">Reference proteome</keyword>
<feature type="region of interest" description="Disordered" evidence="1">
    <location>
        <begin position="249"/>
        <end position="270"/>
    </location>
</feature>
<dbReference type="EMBL" id="NPKJ01000077">
    <property type="protein sequence ID" value="PAQ04483.1"/>
    <property type="molecule type" value="Genomic_DNA"/>
</dbReference>
<accession>A0A271L8R4</accession>
<evidence type="ECO:0000313" key="2">
    <source>
        <dbReference type="EMBL" id="PAQ04483.1"/>
    </source>
</evidence>
<dbReference type="RefSeq" id="WP_095496904.1">
    <property type="nucleotide sequence ID" value="NZ_NPKJ01000077.1"/>
</dbReference>
<dbReference type="OrthoDB" id="975794at2"/>
<dbReference type="Gene3D" id="3.40.50.300">
    <property type="entry name" value="P-loop containing nucleotide triphosphate hydrolases"/>
    <property type="match status" value="1"/>
</dbReference>
<dbReference type="InterPro" id="IPR027417">
    <property type="entry name" value="P-loop_NTPase"/>
</dbReference>
<feature type="compositionally biased region" description="Basic and acidic residues" evidence="1">
    <location>
        <begin position="252"/>
        <end position="267"/>
    </location>
</feature>